<proteinExistence type="predicted"/>
<comment type="caution">
    <text evidence="1">The sequence shown here is derived from an EMBL/GenBank/DDBJ whole genome shotgun (WGS) entry which is preliminary data.</text>
</comment>
<evidence type="ECO:0000313" key="2">
    <source>
        <dbReference type="EMBL" id="GBN99543.1"/>
    </source>
</evidence>
<reference evidence="1 3" key="1">
    <citation type="journal article" date="2019" name="Sci. Rep.">
        <title>Orb-weaving spider Araneus ventricosus genome elucidates the spidroin gene catalogue.</title>
        <authorList>
            <person name="Kono N."/>
            <person name="Nakamura H."/>
            <person name="Ohtoshi R."/>
            <person name="Moran D.A.P."/>
            <person name="Shinohara A."/>
            <person name="Yoshida Y."/>
            <person name="Fujiwara M."/>
            <person name="Mori M."/>
            <person name="Tomita M."/>
            <person name="Arakawa K."/>
        </authorList>
    </citation>
    <scope>NUCLEOTIDE SEQUENCE [LARGE SCALE GENOMIC DNA]</scope>
</reference>
<name>A0A4Y2T612_ARAVE</name>
<evidence type="ECO:0000313" key="3">
    <source>
        <dbReference type="Proteomes" id="UP000499080"/>
    </source>
</evidence>
<gene>
    <name evidence="2" type="ORF">AVEN_192842_1</name>
    <name evidence="1" type="ORF">AVEN_198508_1</name>
</gene>
<dbReference type="AlphaFoldDB" id="A0A4Y2T612"/>
<evidence type="ECO:0000313" key="1">
    <source>
        <dbReference type="EMBL" id="GBN95641.1"/>
    </source>
</evidence>
<dbReference type="EMBL" id="BGPR01026147">
    <property type="protein sequence ID" value="GBN95641.1"/>
    <property type="molecule type" value="Genomic_DNA"/>
</dbReference>
<protein>
    <submittedName>
        <fullName evidence="1">Uncharacterized protein</fullName>
    </submittedName>
</protein>
<keyword evidence="3" id="KW-1185">Reference proteome</keyword>
<sequence length="112" mass="12435">MPKVYLVYLYLRPILQQHEGYFRTGLGILNRGHMTRTTPGLAALSPSFCTTSAGGHLAPVDLACIRPSYTAVLGWNRVSNLESSGTEIEIYTPRPPLPVENLDETFIQDEND</sequence>
<accession>A0A4Y2T612</accession>
<dbReference type="EMBL" id="BGPR01028403">
    <property type="protein sequence ID" value="GBN99543.1"/>
    <property type="molecule type" value="Genomic_DNA"/>
</dbReference>
<dbReference type="Proteomes" id="UP000499080">
    <property type="component" value="Unassembled WGS sequence"/>
</dbReference>
<organism evidence="1 3">
    <name type="scientific">Araneus ventricosus</name>
    <name type="common">Orbweaver spider</name>
    <name type="synonym">Epeira ventricosa</name>
    <dbReference type="NCBI Taxonomy" id="182803"/>
    <lineage>
        <taxon>Eukaryota</taxon>
        <taxon>Metazoa</taxon>
        <taxon>Ecdysozoa</taxon>
        <taxon>Arthropoda</taxon>
        <taxon>Chelicerata</taxon>
        <taxon>Arachnida</taxon>
        <taxon>Araneae</taxon>
        <taxon>Araneomorphae</taxon>
        <taxon>Entelegynae</taxon>
        <taxon>Araneoidea</taxon>
        <taxon>Araneidae</taxon>
        <taxon>Araneus</taxon>
    </lineage>
</organism>